<proteinExistence type="predicted"/>
<dbReference type="Proteomes" id="UP000660885">
    <property type="component" value="Unassembled WGS sequence"/>
</dbReference>
<reference evidence="1 2" key="1">
    <citation type="submission" date="2021-01" db="EMBL/GenBank/DDBJ databases">
        <title>Belnapia mucosa sp. nov. and Belnapia arida sp. nov., isolated from the Tabernas Desert (Almeria, Spain).</title>
        <authorList>
            <person name="Molina-Menor E."/>
            <person name="Vidal-Verdu A."/>
            <person name="Calonge A."/>
            <person name="Satari L."/>
            <person name="Pereto J."/>
            <person name="Porcar M."/>
        </authorList>
    </citation>
    <scope>NUCLEOTIDE SEQUENCE [LARGE SCALE GENOMIC DNA]</scope>
    <source>
        <strain evidence="1 2">T18</strain>
    </source>
</reference>
<accession>A0ABS1UBI8</accession>
<name>A0ABS1UBI8_9PROT</name>
<comment type="caution">
    <text evidence="1">The sequence shown here is derived from an EMBL/GenBank/DDBJ whole genome shotgun (WGS) entry which is preliminary data.</text>
</comment>
<protein>
    <recommendedName>
        <fullName evidence="3">SnoaL-like domain-containing protein</fullName>
    </recommendedName>
</protein>
<evidence type="ECO:0000313" key="2">
    <source>
        <dbReference type="Proteomes" id="UP000660885"/>
    </source>
</evidence>
<gene>
    <name evidence="1" type="ORF">JMJ56_29145</name>
</gene>
<keyword evidence="2" id="KW-1185">Reference proteome</keyword>
<dbReference type="RefSeq" id="WP_202835258.1">
    <property type="nucleotide sequence ID" value="NZ_JAETWB010000045.1"/>
</dbReference>
<dbReference type="InterPro" id="IPR032710">
    <property type="entry name" value="NTF2-like_dom_sf"/>
</dbReference>
<dbReference type="SUPFAM" id="SSF54427">
    <property type="entry name" value="NTF2-like"/>
    <property type="match status" value="1"/>
</dbReference>
<evidence type="ECO:0000313" key="1">
    <source>
        <dbReference type="EMBL" id="MBL6082048.1"/>
    </source>
</evidence>
<dbReference type="EMBL" id="JAETWB010000045">
    <property type="protein sequence ID" value="MBL6082048.1"/>
    <property type="molecule type" value="Genomic_DNA"/>
</dbReference>
<evidence type="ECO:0008006" key="3">
    <source>
        <dbReference type="Google" id="ProtNLM"/>
    </source>
</evidence>
<sequence>MANRFGASINYDRLMRANLAHVFNERDAGKRIWAISELYVEGAVLYEPPDTAAEGHAAISEAVTRLLTSLPPSFAFTATGPALGHHGIGRLRWQAGPLDGPAAVIGMDIARFQEGRIHSLYVFIEPTA</sequence>
<organism evidence="1 2">
    <name type="scientific">Belnapia arida</name>
    <dbReference type="NCBI Taxonomy" id="2804533"/>
    <lineage>
        <taxon>Bacteria</taxon>
        <taxon>Pseudomonadati</taxon>
        <taxon>Pseudomonadota</taxon>
        <taxon>Alphaproteobacteria</taxon>
        <taxon>Acetobacterales</taxon>
        <taxon>Roseomonadaceae</taxon>
        <taxon>Belnapia</taxon>
    </lineage>
</organism>
<dbReference type="Gene3D" id="3.10.450.50">
    <property type="match status" value="1"/>
</dbReference>